<dbReference type="InterPro" id="IPR036388">
    <property type="entry name" value="WH-like_DNA-bd_sf"/>
</dbReference>
<feature type="domain" description="HTH luxR-type" evidence="4">
    <location>
        <begin position="195"/>
        <end position="260"/>
    </location>
</feature>
<keyword evidence="3" id="KW-0804">Transcription</keyword>
<dbReference type="GO" id="GO:0006355">
    <property type="term" value="P:regulation of DNA-templated transcription"/>
    <property type="evidence" value="ECO:0007669"/>
    <property type="project" value="InterPro"/>
</dbReference>
<dbReference type="PROSITE" id="PS00622">
    <property type="entry name" value="HTH_LUXR_1"/>
    <property type="match status" value="1"/>
</dbReference>
<dbReference type="PRINTS" id="PR00038">
    <property type="entry name" value="HTHLUXR"/>
</dbReference>
<dbReference type="Proteomes" id="UP000017396">
    <property type="component" value="Chromosome"/>
</dbReference>
<dbReference type="InterPro" id="IPR000792">
    <property type="entry name" value="Tscrpt_reg_LuxR_C"/>
</dbReference>
<dbReference type="SUPFAM" id="SSF55781">
    <property type="entry name" value="GAF domain-like"/>
    <property type="match status" value="1"/>
</dbReference>
<evidence type="ECO:0000256" key="3">
    <source>
        <dbReference type="ARBA" id="ARBA00023163"/>
    </source>
</evidence>
<evidence type="ECO:0000313" key="6">
    <source>
        <dbReference type="Proteomes" id="UP000017396"/>
    </source>
</evidence>
<dbReference type="STRING" id="1183438.GKIL_3002"/>
<dbReference type="Pfam" id="PF00196">
    <property type="entry name" value="GerE"/>
    <property type="match status" value="1"/>
</dbReference>
<name>U5QK27_GLOK1</name>
<dbReference type="Gene3D" id="3.30.450.40">
    <property type="match status" value="1"/>
</dbReference>
<dbReference type="PROSITE" id="PS50043">
    <property type="entry name" value="HTH_LUXR_2"/>
    <property type="match status" value="1"/>
</dbReference>
<proteinExistence type="predicted"/>
<dbReference type="Gene3D" id="1.10.10.10">
    <property type="entry name" value="Winged helix-like DNA-binding domain superfamily/Winged helix DNA-binding domain"/>
    <property type="match status" value="1"/>
</dbReference>
<evidence type="ECO:0000256" key="1">
    <source>
        <dbReference type="ARBA" id="ARBA00023015"/>
    </source>
</evidence>
<dbReference type="SMART" id="SM00421">
    <property type="entry name" value="HTH_LUXR"/>
    <property type="match status" value="1"/>
</dbReference>
<dbReference type="OrthoDB" id="423894at2"/>
<keyword evidence="6" id="KW-1185">Reference proteome</keyword>
<reference evidence="5 6" key="1">
    <citation type="journal article" date="2013" name="PLoS ONE">
        <title>Cultivation and Complete Genome Sequencing of Gloeobacter kilaueensis sp. nov., from a Lava Cave in Kilauea Caldera, Hawai'i.</title>
        <authorList>
            <person name="Saw J.H."/>
            <person name="Schatz M."/>
            <person name="Brown M.V."/>
            <person name="Kunkel D.D."/>
            <person name="Foster J.S."/>
            <person name="Shick H."/>
            <person name="Christensen S."/>
            <person name="Hou S."/>
            <person name="Wan X."/>
            <person name="Donachie S.P."/>
        </authorList>
    </citation>
    <scope>NUCLEOTIDE SEQUENCE [LARGE SCALE GENOMIC DNA]</scope>
    <source>
        <strain evidence="6">JS</strain>
    </source>
</reference>
<dbReference type="CDD" id="cd06170">
    <property type="entry name" value="LuxR_C_like"/>
    <property type="match status" value="1"/>
</dbReference>
<keyword evidence="1" id="KW-0805">Transcription regulation</keyword>
<dbReference type="EMBL" id="CP003587">
    <property type="protein sequence ID" value="AGY59248.1"/>
    <property type="molecule type" value="Genomic_DNA"/>
</dbReference>
<organism evidence="5 6">
    <name type="scientific">Gloeobacter kilaueensis (strain ATCC BAA-2537 / CCAP 1431/1 / ULC 316 / JS1)</name>
    <dbReference type="NCBI Taxonomy" id="1183438"/>
    <lineage>
        <taxon>Bacteria</taxon>
        <taxon>Bacillati</taxon>
        <taxon>Cyanobacteriota</taxon>
        <taxon>Cyanophyceae</taxon>
        <taxon>Gloeobacterales</taxon>
        <taxon>Gloeobacteraceae</taxon>
        <taxon>Gloeobacter</taxon>
    </lineage>
</organism>
<dbReference type="HOGENOM" id="CLU_1233983_0_0_3"/>
<sequence>MAALRDFVVKLAGADSLQALRQCFLAEAGSYFEAQHWGIHVQDQAQGHTMAGVQGNPDTAALKQTALFATPPFAAFKNKGQPPDFAALIERLAQAGQPFDPIVQSLVDRHAPAHDQMLPQTDDWRQSELYRACFAAFDHGHMLMGPIVGEGRLLGFVHFTREQNRPAFDERNLADLAALCAHLSACLARLTPPALAAAANGLTARERQIANLVAQGLTNAQIASSIWITENSVKQALKRMFRKLAISSRAELVALLPRSG</sequence>
<dbReference type="RefSeq" id="WP_023174494.1">
    <property type="nucleotide sequence ID" value="NC_022600.1"/>
</dbReference>
<dbReference type="eggNOG" id="COG2197">
    <property type="taxonomic scope" value="Bacteria"/>
</dbReference>
<evidence type="ECO:0000256" key="2">
    <source>
        <dbReference type="ARBA" id="ARBA00023125"/>
    </source>
</evidence>
<dbReference type="PATRIC" id="fig|1183438.3.peg.2956"/>
<evidence type="ECO:0000313" key="5">
    <source>
        <dbReference type="EMBL" id="AGY59248.1"/>
    </source>
</evidence>
<evidence type="ECO:0000259" key="4">
    <source>
        <dbReference type="PROSITE" id="PS50043"/>
    </source>
</evidence>
<gene>
    <name evidence="5" type="ORF">GKIL_3002</name>
</gene>
<dbReference type="InterPro" id="IPR029016">
    <property type="entry name" value="GAF-like_dom_sf"/>
</dbReference>
<dbReference type="KEGG" id="glj:GKIL_3002"/>
<dbReference type="AlphaFoldDB" id="U5QK27"/>
<protein>
    <submittedName>
        <fullName evidence="5">LuxR family transcriptional regulator</fullName>
    </submittedName>
</protein>
<dbReference type="PANTHER" id="PTHR44688">
    <property type="entry name" value="DNA-BINDING TRANSCRIPTIONAL ACTIVATOR DEVR_DOSR"/>
    <property type="match status" value="1"/>
</dbReference>
<keyword evidence="2" id="KW-0238">DNA-binding</keyword>
<accession>U5QK27</accession>
<dbReference type="InterPro" id="IPR016032">
    <property type="entry name" value="Sig_transdc_resp-reg_C-effctor"/>
</dbReference>
<dbReference type="SUPFAM" id="SSF46894">
    <property type="entry name" value="C-terminal effector domain of the bipartite response regulators"/>
    <property type="match status" value="1"/>
</dbReference>
<dbReference type="PANTHER" id="PTHR44688:SF16">
    <property type="entry name" value="DNA-BINDING TRANSCRIPTIONAL ACTIVATOR DEVR_DOSR"/>
    <property type="match status" value="1"/>
</dbReference>
<dbReference type="GO" id="GO:0003677">
    <property type="term" value="F:DNA binding"/>
    <property type="evidence" value="ECO:0007669"/>
    <property type="project" value="UniProtKB-KW"/>
</dbReference>